<dbReference type="AlphaFoldDB" id="A0A7J5YJ28"/>
<evidence type="ECO:0000256" key="4">
    <source>
        <dbReference type="ARBA" id="ARBA00023288"/>
    </source>
</evidence>
<keyword evidence="6" id="KW-1185">Reference proteome</keyword>
<comment type="similarity">
    <text evidence="1">Belongs to the dymeclin family.</text>
</comment>
<proteinExistence type="inferred from homology"/>
<keyword evidence="3" id="KW-0519">Myristate</keyword>
<comment type="caution">
    <text evidence="5">The sequence shown here is derived from an EMBL/GenBank/DDBJ whole genome shotgun (WGS) entry which is preliminary data.</text>
</comment>
<dbReference type="Pfam" id="PF09742">
    <property type="entry name" value="Dymeclin"/>
    <property type="match status" value="2"/>
</dbReference>
<dbReference type="InterPro" id="IPR019142">
    <property type="entry name" value="Dymeclin"/>
</dbReference>
<dbReference type="Proteomes" id="UP000518266">
    <property type="component" value="Unassembled WGS sequence"/>
</dbReference>
<organism evidence="5 6">
    <name type="scientific">Dissostichus mawsoni</name>
    <name type="common">Antarctic cod</name>
    <dbReference type="NCBI Taxonomy" id="36200"/>
    <lineage>
        <taxon>Eukaryota</taxon>
        <taxon>Metazoa</taxon>
        <taxon>Chordata</taxon>
        <taxon>Craniata</taxon>
        <taxon>Vertebrata</taxon>
        <taxon>Euteleostomi</taxon>
        <taxon>Actinopterygii</taxon>
        <taxon>Neopterygii</taxon>
        <taxon>Teleostei</taxon>
        <taxon>Neoteleostei</taxon>
        <taxon>Acanthomorphata</taxon>
        <taxon>Eupercaria</taxon>
        <taxon>Perciformes</taxon>
        <taxon>Notothenioidei</taxon>
        <taxon>Nototheniidae</taxon>
        <taxon>Dissostichus</taxon>
    </lineage>
</organism>
<accession>A0A7J5YJ28</accession>
<dbReference type="EMBL" id="JAAKFY010000012">
    <property type="protein sequence ID" value="KAF3849001.1"/>
    <property type="molecule type" value="Genomic_DNA"/>
</dbReference>
<sequence>MGANTSQVSDLSDNPSLRTLVGTESISENDPFWNQLISFTFISPTSRYISPIFPNLTLPFVSLSNSGDSKLLEEAVIPLAKILIENNPRSGNFGALVRIFLGRTKELKVSTECQDQLFIWQAHNALFMIRCLLKVFIREMSEEELHLQFSYQERAPGSCAETGSEDLLEELLSNLIHLIVEVPLLDITYSILFEAVTTLLVFFSYQLFNKESSEMD</sequence>
<dbReference type="PANTHER" id="PTHR12895:SF9">
    <property type="entry name" value="DYMECLIN"/>
    <property type="match status" value="1"/>
</dbReference>
<dbReference type="PANTHER" id="PTHR12895">
    <property type="entry name" value="DYMECLIN"/>
    <property type="match status" value="1"/>
</dbReference>
<evidence type="ECO:0000313" key="6">
    <source>
        <dbReference type="Proteomes" id="UP000518266"/>
    </source>
</evidence>
<protein>
    <recommendedName>
        <fullName evidence="2">Dymeclin</fullName>
    </recommendedName>
</protein>
<reference evidence="5 6" key="1">
    <citation type="submission" date="2020-03" db="EMBL/GenBank/DDBJ databases">
        <title>Dissostichus mawsoni Genome sequencing and assembly.</title>
        <authorList>
            <person name="Park H."/>
        </authorList>
    </citation>
    <scope>NUCLEOTIDE SEQUENCE [LARGE SCALE GENOMIC DNA]</scope>
    <source>
        <strain evidence="5">DM0001</strain>
        <tissue evidence="5">Muscle</tissue>
    </source>
</reference>
<dbReference type="GO" id="GO:0007030">
    <property type="term" value="P:Golgi organization"/>
    <property type="evidence" value="ECO:0007669"/>
    <property type="project" value="TreeGrafter"/>
</dbReference>
<evidence type="ECO:0000256" key="1">
    <source>
        <dbReference type="ARBA" id="ARBA00010603"/>
    </source>
</evidence>
<evidence type="ECO:0000256" key="2">
    <source>
        <dbReference type="ARBA" id="ARBA00015736"/>
    </source>
</evidence>
<gene>
    <name evidence="5" type="ORF">F7725_015498</name>
</gene>
<name>A0A7J5YJ28_DISMA</name>
<evidence type="ECO:0000256" key="3">
    <source>
        <dbReference type="ARBA" id="ARBA00022707"/>
    </source>
</evidence>
<dbReference type="GO" id="GO:0005794">
    <property type="term" value="C:Golgi apparatus"/>
    <property type="evidence" value="ECO:0007669"/>
    <property type="project" value="TreeGrafter"/>
</dbReference>
<keyword evidence="4" id="KW-0449">Lipoprotein</keyword>
<dbReference type="OrthoDB" id="10253409at2759"/>
<evidence type="ECO:0000313" key="5">
    <source>
        <dbReference type="EMBL" id="KAF3849001.1"/>
    </source>
</evidence>